<dbReference type="RefSeq" id="XP_004027133.1">
    <property type="nucleotide sequence ID" value="XM_004027084.1"/>
</dbReference>
<dbReference type="Proteomes" id="UP000008983">
    <property type="component" value="Unassembled WGS sequence"/>
</dbReference>
<keyword evidence="1" id="KW-1133">Transmembrane helix</keyword>
<dbReference type="InParanoid" id="G0R414"/>
<evidence type="ECO:0000313" key="2">
    <source>
        <dbReference type="EMBL" id="EGR27788.1"/>
    </source>
</evidence>
<reference evidence="2 3" key="1">
    <citation type="submission" date="2011-07" db="EMBL/GenBank/DDBJ databases">
        <authorList>
            <person name="Coyne R."/>
            <person name="Brami D."/>
            <person name="Johnson J."/>
            <person name="Hostetler J."/>
            <person name="Hannick L."/>
            <person name="Clark T."/>
            <person name="Cassidy-Hanley D."/>
            <person name="Inman J."/>
        </authorList>
    </citation>
    <scope>NUCLEOTIDE SEQUENCE [LARGE SCALE GENOMIC DNA]</scope>
    <source>
        <strain evidence="2 3">G5</strain>
    </source>
</reference>
<evidence type="ECO:0000256" key="1">
    <source>
        <dbReference type="SAM" id="Phobius"/>
    </source>
</evidence>
<name>G0R414_ICHMU</name>
<protein>
    <recommendedName>
        <fullName evidence="4">Transmembrane protein</fullName>
    </recommendedName>
</protein>
<sequence>MVVFQFLKLNSALYSDLFKSMKKILIVFYIISKKMYFMLLVLTPKQQLLKKINKMNGHLQVNKEDNPMILKVWNYQMKISQFRQEQQPTLLFIIQMKMDIFKEKLNILQVQIKI</sequence>
<feature type="transmembrane region" description="Helical" evidence="1">
    <location>
        <begin position="24"/>
        <end position="42"/>
    </location>
</feature>
<accession>G0R414</accession>
<dbReference type="AlphaFoldDB" id="G0R414"/>
<organism evidence="2 3">
    <name type="scientific">Ichthyophthirius multifiliis</name>
    <name type="common">White spot disease agent</name>
    <name type="synonym">Ich</name>
    <dbReference type="NCBI Taxonomy" id="5932"/>
    <lineage>
        <taxon>Eukaryota</taxon>
        <taxon>Sar</taxon>
        <taxon>Alveolata</taxon>
        <taxon>Ciliophora</taxon>
        <taxon>Intramacronucleata</taxon>
        <taxon>Oligohymenophorea</taxon>
        <taxon>Hymenostomatida</taxon>
        <taxon>Ophryoglenina</taxon>
        <taxon>Ichthyophthirius</taxon>
    </lineage>
</organism>
<keyword evidence="1" id="KW-0472">Membrane</keyword>
<evidence type="ECO:0008006" key="4">
    <source>
        <dbReference type="Google" id="ProtNLM"/>
    </source>
</evidence>
<gene>
    <name evidence="2" type="ORF">IMG5_188900</name>
</gene>
<proteinExistence type="predicted"/>
<keyword evidence="1" id="KW-0812">Transmembrane</keyword>
<keyword evidence="3" id="KW-1185">Reference proteome</keyword>
<evidence type="ECO:0000313" key="3">
    <source>
        <dbReference type="Proteomes" id="UP000008983"/>
    </source>
</evidence>
<dbReference type="GeneID" id="14903859"/>
<dbReference type="EMBL" id="GL984320">
    <property type="protein sequence ID" value="EGR27788.1"/>
    <property type="molecule type" value="Genomic_DNA"/>
</dbReference>